<dbReference type="EMBL" id="OC317439">
    <property type="protein sequence ID" value="CAD7396870.1"/>
    <property type="molecule type" value="Genomic_DNA"/>
</dbReference>
<accession>A0A7R9CJC9</accession>
<name>A0A7R9CJC9_TIMCR</name>
<gene>
    <name evidence="5" type="ORF">TCEB3V08_LOCUS3821</name>
</gene>
<dbReference type="Pfam" id="PF00079">
    <property type="entry name" value="Serpin"/>
    <property type="match status" value="1"/>
</dbReference>
<evidence type="ECO:0000313" key="5">
    <source>
        <dbReference type="EMBL" id="CAD7396870.1"/>
    </source>
</evidence>
<proteinExistence type="inferred from homology"/>
<keyword evidence="3" id="KW-0722">Serine protease inhibitor</keyword>
<evidence type="ECO:0000256" key="2">
    <source>
        <dbReference type="ARBA" id="ARBA00022690"/>
    </source>
</evidence>
<dbReference type="Gene3D" id="2.30.39.10">
    <property type="entry name" value="Alpha-1-antitrypsin, domain 1"/>
    <property type="match status" value="1"/>
</dbReference>
<reference evidence="5" key="1">
    <citation type="submission" date="2020-11" db="EMBL/GenBank/DDBJ databases">
        <authorList>
            <person name="Tran Van P."/>
        </authorList>
    </citation>
    <scope>NUCLEOTIDE SEQUENCE</scope>
</reference>
<dbReference type="InterPro" id="IPR023796">
    <property type="entry name" value="Serpin_dom"/>
</dbReference>
<protein>
    <recommendedName>
        <fullName evidence="4">Serpin domain-containing protein</fullName>
    </recommendedName>
</protein>
<dbReference type="SUPFAM" id="SSF56574">
    <property type="entry name" value="Serpins"/>
    <property type="match status" value="1"/>
</dbReference>
<dbReference type="GO" id="GO:0004867">
    <property type="term" value="F:serine-type endopeptidase inhibitor activity"/>
    <property type="evidence" value="ECO:0007669"/>
    <property type="project" value="UniProtKB-KW"/>
</dbReference>
<dbReference type="AlphaFoldDB" id="A0A7R9CJC9"/>
<sequence>MTTSVIYWSEFLAKYPEEITVSIPGISRFFREAEGLERCQTILMGVSELFSNGDLSGISGKNITLDEFWQHSGIQISEGSTEAISANALSYHAGFGYSHAKPEAVVEFRADHPFIFIIRENSGPVLFIGRYIGPNDDSPSSSESVEHEKVDKKESMTLVYSYVILPSGFSQWSLRLGYASPNPEHGSRFCHSRQS</sequence>
<evidence type="ECO:0000259" key="4">
    <source>
        <dbReference type="Pfam" id="PF00079"/>
    </source>
</evidence>
<evidence type="ECO:0000256" key="3">
    <source>
        <dbReference type="ARBA" id="ARBA00022900"/>
    </source>
</evidence>
<dbReference type="PANTHER" id="PTHR11461">
    <property type="entry name" value="SERINE PROTEASE INHIBITOR, SERPIN"/>
    <property type="match status" value="1"/>
</dbReference>
<evidence type="ECO:0000256" key="1">
    <source>
        <dbReference type="ARBA" id="ARBA00009500"/>
    </source>
</evidence>
<dbReference type="PROSITE" id="PS00284">
    <property type="entry name" value="SERPIN"/>
    <property type="match status" value="1"/>
</dbReference>
<keyword evidence="2" id="KW-0646">Protease inhibitor</keyword>
<comment type="similarity">
    <text evidence="1">Belongs to the serpin family.</text>
</comment>
<dbReference type="Gene3D" id="3.30.497.10">
    <property type="entry name" value="Antithrombin, subunit I, domain 2"/>
    <property type="match status" value="1"/>
</dbReference>
<dbReference type="InterPro" id="IPR036186">
    <property type="entry name" value="Serpin_sf"/>
</dbReference>
<feature type="domain" description="Serpin" evidence="4">
    <location>
        <begin position="44"/>
        <end position="134"/>
    </location>
</feature>
<organism evidence="5">
    <name type="scientific">Timema cristinae</name>
    <name type="common">Walking stick</name>
    <dbReference type="NCBI Taxonomy" id="61476"/>
    <lineage>
        <taxon>Eukaryota</taxon>
        <taxon>Metazoa</taxon>
        <taxon>Ecdysozoa</taxon>
        <taxon>Arthropoda</taxon>
        <taxon>Hexapoda</taxon>
        <taxon>Insecta</taxon>
        <taxon>Pterygota</taxon>
        <taxon>Neoptera</taxon>
        <taxon>Polyneoptera</taxon>
        <taxon>Phasmatodea</taxon>
        <taxon>Timematodea</taxon>
        <taxon>Timematoidea</taxon>
        <taxon>Timematidae</taxon>
        <taxon>Timema</taxon>
    </lineage>
</organism>
<dbReference type="InterPro" id="IPR042178">
    <property type="entry name" value="Serpin_sf_1"/>
</dbReference>
<dbReference type="InterPro" id="IPR000215">
    <property type="entry name" value="Serpin_fam"/>
</dbReference>
<dbReference type="GO" id="GO:0005615">
    <property type="term" value="C:extracellular space"/>
    <property type="evidence" value="ECO:0007669"/>
    <property type="project" value="InterPro"/>
</dbReference>
<dbReference type="PANTHER" id="PTHR11461:SF211">
    <property type="entry name" value="GH10112P-RELATED"/>
    <property type="match status" value="1"/>
</dbReference>
<dbReference type="InterPro" id="IPR023795">
    <property type="entry name" value="Serpin_CS"/>
</dbReference>
<dbReference type="InterPro" id="IPR042185">
    <property type="entry name" value="Serpin_sf_2"/>
</dbReference>